<evidence type="ECO:0000313" key="2">
    <source>
        <dbReference type="EMBL" id="PWB98327.1"/>
    </source>
</evidence>
<keyword evidence="3" id="KW-1185">Reference proteome</keyword>
<reference evidence="3" key="1">
    <citation type="submission" date="2018-04" db="EMBL/GenBank/DDBJ databases">
        <authorList>
            <person name="Liu S."/>
            <person name="Wang Z."/>
            <person name="Li J."/>
        </authorList>
    </citation>
    <scope>NUCLEOTIDE SEQUENCE [LARGE SCALE GENOMIC DNA]</scope>
    <source>
        <strain evidence="3">S1194</strain>
    </source>
</reference>
<proteinExistence type="predicted"/>
<dbReference type="Proteomes" id="UP000244978">
    <property type="component" value="Unassembled WGS sequence"/>
</dbReference>
<feature type="transmembrane region" description="Helical" evidence="1">
    <location>
        <begin position="60"/>
        <end position="82"/>
    </location>
</feature>
<evidence type="ECO:0000256" key="1">
    <source>
        <dbReference type="SAM" id="Phobius"/>
    </source>
</evidence>
<gene>
    <name evidence="2" type="ORF">DF220_11150</name>
</gene>
<keyword evidence="1" id="KW-0812">Transmembrane</keyword>
<keyword evidence="1" id="KW-0472">Membrane</keyword>
<protein>
    <submittedName>
        <fullName evidence="2">Sodium:proton antiporter</fullName>
    </submittedName>
</protein>
<organism evidence="2 3">
    <name type="scientific">Homoserinimonas hongtaonis</name>
    <dbReference type="NCBI Taxonomy" id="2079791"/>
    <lineage>
        <taxon>Bacteria</taxon>
        <taxon>Bacillati</taxon>
        <taxon>Actinomycetota</taxon>
        <taxon>Actinomycetes</taxon>
        <taxon>Micrococcales</taxon>
        <taxon>Microbacteriaceae</taxon>
        <taxon>Homoserinimonas</taxon>
    </lineage>
</organism>
<feature type="transmembrane region" description="Helical" evidence="1">
    <location>
        <begin position="102"/>
        <end position="123"/>
    </location>
</feature>
<keyword evidence="1" id="KW-1133">Transmembrane helix</keyword>
<dbReference type="AlphaFoldDB" id="A0A2U1T389"/>
<dbReference type="Pfam" id="PF19853">
    <property type="entry name" value="DUF6328"/>
    <property type="match status" value="1"/>
</dbReference>
<dbReference type="InterPro" id="IPR046291">
    <property type="entry name" value="DUF6328"/>
</dbReference>
<sequence length="165" mass="17953">MEYDRREDGRDETPNVRADRNWSELLQELRAVQMGSQIFGGFLLTLPFQERFSALDDTQVAVYLTLVALAAIVTILGLAPVVLHRMLFRRGAKARLVRFGNVLVKCMLALVALLTIGIAVLLFDVVAGHSIGIIAGCIATLVVAALAVVAYAQRRSIDRDGEGSS</sequence>
<comment type="caution">
    <text evidence="2">The sequence shown here is derived from an EMBL/GenBank/DDBJ whole genome shotgun (WGS) entry which is preliminary data.</text>
</comment>
<dbReference type="EMBL" id="QEEX01000001">
    <property type="protein sequence ID" value="PWB98327.1"/>
    <property type="molecule type" value="Genomic_DNA"/>
</dbReference>
<name>A0A2U1T389_9MICO</name>
<feature type="transmembrane region" description="Helical" evidence="1">
    <location>
        <begin position="129"/>
        <end position="152"/>
    </location>
</feature>
<accession>A0A2U1T389</accession>
<evidence type="ECO:0000313" key="3">
    <source>
        <dbReference type="Proteomes" id="UP000244978"/>
    </source>
</evidence>